<dbReference type="Gene3D" id="2.10.109.10">
    <property type="entry name" value="Umud Fragment, subunit A"/>
    <property type="match status" value="1"/>
</dbReference>
<dbReference type="InterPro" id="IPR000223">
    <property type="entry name" value="Pept_S26A_signal_pept_1"/>
</dbReference>
<feature type="active site" evidence="6">
    <location>
        <position position="71"/>
    </location>
</feature>
<evidence type="ECO:0000313" key="9">
    <source>
        <dbReference type="EMBL" id="EOH95583.1"/>
    </source>
</evidence>
<evidence type="ECO:0000256" key="2">
    <source>
        <dbReference type="ARBA" id="ARBA00004401"/>
    </source>
</evidence>
<comment type="caution">
    <text evidence="9">The sequence shown here is derived from an EMBL/GenBank/DDBJ whole genome shotgun (WGS) entry which is preliminary data.</text>
</comment>
<keyword evidence="7" id="KW-0645">Protease</keyword>
<comment type="catalytic activity">
    <reaction evidence="1 7">
        <text>Cleavage of hydrophobic, N-terminal signal or leader sequences from secreted and periplasmic proteins.</text>
        <dbReference type="EC" id="3.4.21.89"/>
    </reaction>
</comment>
<accession>R2QK69</accession>
<dbReference type="InterPro" id="IPR019757">
    <property type="entry name" value="Pept_S26A_signal_pept_1_Lys-AS"/>
</dbReference>
<dbReference type="PROSITE" id="PS00760">
    <property type="entry name" value="SPASE_I_2"/>
    <property type="match status" value="1"/>
</dbReference>
<dbReference type="EMBL" id="AJAQ01000011">
    <property type="protein sequence ID" value="EOH95583.1"/>
    <property type="molecule type" value="Genomic_DNA"/>
</dbReference>
<dbReference type="Proteomes" id="UP000013782">
    <property type="component" value="Unassembled WGS sequence"/>
</dbReference>
<dbReference type="InterPro" id="IPR019758">
    <property type="entry name" value="Pept_S26A_signal_pept_1_CS"/>
</dbReference>
<dbReference type="GO" id="GO:0004252">
    <property type="term" value="F:serine-type endopeptidase activity"/>
    <property type="evidence" value="ECO:0007669"/>
    <property type="project" value="InterPro"/>
</dbReference>
<dbReference type="HOGENOM" id="CLU_028723_5_0_9"/>
<dbReference type="PANTHER" id="PTHR43390:SF1">
    <property type="entry name" value="CHLOROPLAST PROCESSING PEPTIDASE"/>
    <property type="match status" value="1"/>
</dbReference>
<keyword evidence="10" id="KW-1185">Reference proteome</keyword>
<gene>
    <name evidence="9" type="ORF">UAU_01545</name>
</gene>
<dbReference type="InterPro" id="IPR019533">
    <property type="entry name" value="Peptidase_S26"/>
</dbReference>
<dbReference type="CDD" id="cd06530">
    <property type="entry name" value="S26_SPase_I"/>
    <property type="match status" value="1"/>
</dbReference>
<proteinExistence type="inferred from homology"/>
<comment type="subcellular location">
    <subcellularLocation>
        <location evidence="2">Cell membrane</location>
        <topology evidence="2">Single-pass type II membrane protein</topology>
    </subcellularLocation>
    <subcellularLocation>
        <location evidence="7">Membrane</location>
        <topology evidence="7">Single-pass type II membrane protein</topology>
    </subcellularLocation>
</comment>
<dbReference type="NCBIfam" id="TIGR02227">
    <property type="entry name" value="sigpep_I_bact"/>
    <property type="match status" value="1"/>
</dbReference>
<dbReference type="SUPFAM" id="SSF51306">
    <property type="entry name" value="LexA/Signal peptidase"/>
    <property type="match status" value="1"/>
</dbReference>
<keyword evidence="5 7" id="KW-0378">Hydrolase</keyword>
<organism evidence="9 10">
    <name type="scientific">Enterococcus pallens ATCC BAA-351</name>
    <dbReference type="NCBI Taxonomy" id="1158607"/>
    <lineage>
        <taxon>Bacteria</taxon>
        <taxon>Bacillati</taxon>
        <taxon>Bacillota</taxon>
        <taxon>Bacilli</taxon>
        <taxon>Lactobacillales</taxon>
        <taxon>Enterococcaceae</taxon>
        <taxon>Enterococcus</taxon>
    </lineage>
</organism>
<dbReference type="EC" id="3.4.21.89" evidence="4 7"/>
<reference evidence="9 10" key="1">
    <citation type="submission" date="2013-02" db="EMBL/GenBank/DDBJ databases">
        <title>The Genome Sequence of Enterococcus pallens BAA-351.</title>
        <authorList>
            <consortium name="The Broad Institute Genome Sequencing Platform"/>
            <consortium name="The Broad Institute Genome Sequencing Center for Infectious Disease"/>
            <person name="Earl A.M."/>
            <person name="Gilmore M.S."/>
            <person name="Lebreton F."/>
            <person name="Walker B."/>
            <person name="Young S.K."/>
            <person name="Zeng Q."/>
            <person name="Gargeya S."/>
            <person name="Fitzgerald M."/>
            <person name="Haas B."/>
            <person name="Abouelleil A."/>
            <person name="Alvarado L."/>
            <person name="Arachchi H.M."/>
            <person name="Berlin A.M."/>
            <person name="Chapman S.B."/>
            <person name="Dewar J."/>
            <person name="Goldberg J."/>
            <person name="Griggs A."/>
            <person name="Gujja S."/>
            <person name="Hansen M."/>
            <person name="Howarth C."/>
            <person name="Imamovic A."/>
            <person name="Larimer J."/>
            <person name="McCowan C."/>
            <person name="Murphy C."/>
            <person name="Neiman D."/>
            <person name="Pearson M."/>
            <person name="Priest M."/>
            <person name="Roberts A."/>
            <person name="Saif S."/>
            <person name="Shea T."/>
            <person name="Sisk P."/>
            <person name="Sykes S."/>
            <person name="Wortman J."/>
            <person name="Nusbaum C."/>
            <person name="Birren B."/>
        </authorList>
    </citation>
    <scope>NUCLEOTIDE SEQUENCE [LARGE SCALE GENOMIC DNA]</scope>
    <source>
        <strain evidence="9 10">ATCC BAA-351</strain>
    </source>
</reference>
<sequence>MGTTFVTCYLLFFGLFRTYNWLYPKYFVSGESMNPTYREQEVIQVKAHHQPKRFDVVVLHPPDDPKELYLKRIIGLPGEQIDFKQGQLFVNEKPVADEFADRTEDFHWKSMYKEPIPEDHYFVLGDNRTVSRDSRIFGVVSKKQILGIIQERNN</sequence>
<evidence type="ECO:0000256" key="7">
    <source>
        <dbReference type="RuleBase" id="RU362042"/>
    </source>
</evidence>
<evidence type="ECO:0000256" key="6">
    <source>
        <dbReference type="PIRSR" id="PIRSR600223-1"/>
    </source>
</evidence>
<dbReference type="GO" id="GO:0009003">
    <property type="term" value="F:signal peptidase activity"/>
    <property type="evidence" value="ECO:0007669"/>
    <property type="project" value="UniProtKB-EC"/>
</dbReference>
<evidence type="ECO:0000259" key="8">
    <source>
        <dbReference type="Pfam" id="PF10502"/>
    </source>
</evidence>
<feature type="domain" description="Peptidase S26" evidence="8">
    <location>
        <begin position="9"/>
        <end position="150"/>
    </location>
</feature>
<evidence type="ECO:0000256" key="5">
    <source>
        <dbReference type="ARBA" id="ARBA00022801"/>
    </source>
</evidence>
<dbReference type="GO" id="GO:0006465">
    <property type="term" value="P:signal peptide processing"/>
    <property type="evidence" value="ECO:0007669"/>
    <property type="project" value="InterPro"/>
</dbReference>
<dbReference type="GO" id="GO:0005886">
    <property type="term" value="C:plasma membrane"/>
    <property type="evidence" value="ECO:0007669"/>
    <property type="project" value="UniProtKB-SubCell"/>
</dbReference>
<dbReference type="PRINTS" id="PR00727">
    <property type="entry name" value="LEADERPTASE"/>
</dbReference>
<dbReference type="InterPro" id="IPR036286">
    <property type="entry name" value="LexA/Signal_pep-like_sf"/>
</dbReference>
<evidence type="ECO:0000256" key="4">
    <source>
        <dbReference type="ARBA" id="ARBA00013208"/>
    </source>
</evidence>
<feature type="active site" evidence="6">
    <location>
        <position position="32"/>
    </location>
</feature>
<dbReference type="PATRIC" id="fig|1158607.3.peg.1533"/>
<dbReference type="PANTHER" id="PTHR43390">
    <property type="entry name" value="SIGNAL PEPTIDASE I"/>
    <property type="match status" value="1"/>
</dbReference>
<dbReference type="OrthoDB" id="2188996at2"/>
<dbReference type="STRING" id="160454.RV10_GL000743"/>
<dbReference type="RefSeq" id="WP_010756570.1">
    <property type="nucleotide sequence ID" value="NZ_ASWD01000002.1"/>
</dbReference>
<name>R2QK69_9ENTE</name>
<evidence type="ECO:0000256" key="3">
    <source>
        <dbReference type="ARBA" id="ARBA00009370"/>
    </source>
</evidence>
<evidence type="ECO:0000313" key="10">
    <source>
        <dbReference type="Proteomes" id="UP000013782"/>
    </source>
</evidence>
<protein>
    <recommendedName>
        <fullName evidence="4 7">Signal peptidase I</fullName>
        <ecNumber evidence="4 7">3.4.21.89</ecNumber>
    </recommendedName>
</protein>
<dbReference type="PROSITE" id="PS00761">
    <property type="entry name" value="SPASE_I_3"/>
    <property type="match status" value="1"/>
</dbReference>
<comment type="similarity">
    <text evidence="3 7">Belongs to the peptidase S26 family.</text>
</comment>
<dbReference type="Pfam" id="PF10502">
    <property type="entry name" value="Peptidase_S26"/>
    <property type="match status" value="1"/>
</dbReference>
<dbReference type="AlphaFoldDB" id="R2QK69"/>
<evidence type="ECO:0000256" key="1">
    <source>
        <dbReference type="ARBA" id="ARBA00000677"/>
    </source>
</evidence>
<dbReference type="eggNOG" id="COG0681">
    <property type="taxonomic scope" value="Bacteria"/>
</dbReference>